<evidence type="ECO:0000259" key="1">
    <source>
        <dbReference type="Pfam" id="PF24467"/>
    </source>
</evidence>
<keyword evidence="3" id="KW-1185">Reference proteome</keyword>
<dbReference type="InterPro" id="IPR038946">
    <property type="entry name" value="FBXO47"/>
</dbReference>
<dbReference type="OrthoDB" id="5785977at2759"/>
<dbReference type="InterPro" id="IPR056622">
    <property type="entry name" value="ARM_FBXO47"/>
</dbReference>
<dbReference type="Pfam" id="PF24467">
    <property type="entry name" value="ARM_FBXO47"/>
    <property type="match status" value="1"/>
</dbReference>
<evidence type="ECO:0000313" key="2">
    <source>
        <dbReference type="EMBL" id="VDK81940.1"/>
    </source>
</evidence>
<gene>
    <name evidence="2" type="ORF">NLS_LOCUS5518</name>
</gene>
<reference evidence="2 3" key="1">
    <citation type="submission" date="2018-08" db="EMBL/GenBank/DDBJ databases">
        <authorList>
            <person name="Laetsch R D."/>
            <person name="Stevens L."/>
            <person name="Kumar S."/>
            <person name="Blaxter L. M."/>
        </authorList>
    </citation>
    <scope>NUCLEOTIDE SEQUENCE [LARGE SCALE GENOMIC DNA]</scope>
</reference>
<dbReference type="SUPFAM" id="SSF81383">
    <property type="entry name" value="F-box domain"/>
    <property type="match status" value="1"/>
</dbReference>
<dbReference type="Proteomes" id="UP000277928">
    <property type="component" value="Unassembled WGS sequence"/>
</dbReference>
<name>A0A3P6TSC1_LITSI</name>
<dbReference type="PANTHER" id="PTHR34098:SF1">
    <property type="entry name" value="F-BOX ONLY PROTEIN 47"/>
    <property type="match status" value="1"/>
</dbReference>
<dbReference type="PANTHER" id="PTHR34098">
    <property type="entry name" value="F-BOX ONLY PROTEIN 47"/>
    <property type="match status" value="1"/>
</dbReference>
<dbReference type="InterPro" id="IPR036047">
    <property type="entry name" value="F-box-like_dom_sf"/>
</dbReference>
<dbReference type="EMBL" id="UYRX01000420">
    <property type="protein sequence ID" value="VDK81940.1"/>
    <property type="molecule type" value="Genomic_DNA"/>
</dbReference>
<protein>
    <recommendedName>
        <fullName evidence="1">FBXO47 ARM repeats region domain-containing protein</fullName>
    </recommendedName>
</protein>
<dbReference type="AlphaFoldDB" id="A0A3P6TSC1"/>
<feature type="domain" description="FBXO47 ARM repeats region" evidence="1">
    <location>
        <begin position="220"/>
        <end position="458"/>
    </location>
</feature>
<organism evidence="2 3">
    <name type="scientific">Litomosoides sigmodontis</name>
    <name type="common">Filarial nematode worm</name>
    <dbReference type="NCBI Taxonomy" id="42156"/>
    <lineage>
        <taxon>Eukaryota</taxon>
        <taxon>Metazoa</taxon>
        <taxon>Ecdysozoa</taxon>
        <taxon>Nematoda</taxon>
        <taxon>Chromadorea</taxon>
        <taxon>Rhabditida</taxon>
        <taxon>Spirurina</taxon>
        <taxon>Spiruromorpha</taxon>
        <taxon>Filarioidea</taxon>
        <taxon>Onchocercidae</taxon>
        <taxon>Litomosoides</taxon>
    </lineage>
</organism>
<evidence type="ECO:0000313" key="3">
    <source>
        <dbReference type="Proteomes" id="UP000277928"/>
    </source>
</evidence>
<dbReference type="OMA" id="MAFCEKW"/>
<proteinExistence type="predicted"/>
<sequence>MHGNRERRSLVQMRYANDYWLPYNNEGQRYRHTVSVNAHTNNSVCSSLYSRITGFFRYKPRYNSGRAWNTEVTQIRRAGRGRVKTPLGMFRVLPRELLHIIFDRISAKQLLFVSLTSSAFNDEVQYYLLLENAHRKFWDDTSAFEEENAFGLDSFYLWGMLLKASTIVANSRKRRSFLTSFYSKNASIKNWSGWGRCFMAFCEKWDFYECEMLMHAILHFTDLDRLMYEILPKRAGRYSSLEMEIRLRIRGLFFNYPKKDERDNGFWVSAILRTQRTVELQGKLFMILFGPIRATTSGHEIIDWEVLCHEDLNLHHTSIRLLGPIALGFQYLASIPNLGRYAWTDNQIFMLLEQISTTPNTWAMQNCAALLALRPRIIHIALLKRLSEGRMNEAAYLFHALKNVLHRWGIFVSGAISDSMLRTFQALPVIHRRLFLGSILKAESYRLSTILLSTPCSADGTACEECVKLEQVIFMLPKIGRELSLSTFSSRITHDLLCSLLVSFFKNDSSFPVCCCFPILPFNSIQFSFVCWLLHFCGGVRDGYSAVICRLLGGKNEIKMNDCLQLQLWGWDLERLMPKEACEFCRRARARHKTRKKAGVFWYSSRGSGRADWKQKSARFPHLSSRMLVMHDSMHKTNEVDKRNEAIGNPKLQALVDLFNKENEIEEVPSPQHSASILPESANSIEAVDEQHVLTRASNQMSKEAISVNESRSAEKPGLVHFKIAEITLKECVDLLQSVTTANQCMDSGSRP</sequence>
<accession>A0A3P6TSC1</accession>